<gene>
    <name evidence="12" type="ORF">MB2181_00735</name>
</gene>
<reference evidence="12 13" key="1">
    <citation type="submission" date="2006-11" db="EMBL/GenBank/DDBJ databases">
        <authorList>
            <person name="Giovannoni S."/>
            <person name="Vergin K."/>
            <person name="Ferriera S."/>
            <person name="Johnson J."/>
            <person name="Kravitz S."/>
            <person name="Beeson K."/>
            <person name="Sutton G."/>
            <person name="Rogers Y.-H."/>
            <person name="Friedman R."/>
            <person name="Frazier M."/>
            <person name="Venter J.C."/>
        </authorList>
    </citation>
    <scope>NUCLEOTIDE SEQUENCE [LARGE SCALE GENOMIC DNA]</scope>
    <source>
        <strain evidence="12 13">HTCC2181</strain>
    </source>
</reference>
<evidence type="ECO:0000256" key="5">
    <source>
        <dbReference type="ARBA" id="ARBA00022801"/>
    </source>
</evidence>
<organism evidence="12 13">
    <name type="scientific">Methylophilales bacterium HTCC2181</name>
    <dbReference type="NCBI Taxonomy" id="383631"/>
    <lineage>
        <taxon>Bacteria</taxon>
        <taxon>Pseudomonadati</taxon>
        <taxon>Pseudomonadota</taxon>
        <taxon>Betaproteobacteria</taxon>
        <taxon>Nitrosomonadales</taxon>
        <taxon>OM43 clade</taxon>
    </lineage>
</organism>
<dbReference type="PANTHER" id="PTHR11067:SF9">
    <property type="entry name" value="INOSINE TRIPHOSPHATE PYROPHOSPHATASE"/>
    <property type="match status" value="1"/>
</dbReference>
<dbReference type="InterPro" id="IPR029001">
    <property type="entry name" value="ITPase-like_fam"/>
</dbReference>
<evidence type="ECO:0000256" key="4">
    <source>
        <dbReference type="ARBA" id="ARBA00022741"/>
    </source>
</evidence>
<keyword evidence="13" id="KW-1185">Reference proteome</keyword>
<evidence type="ECO:0000256" key="10">
    <source>
        <dbReference type="HAMAP-Rule" id="MF_01405"/>
    </source>
</evidence>
<dbReference type="GO" id="GO:0017111">
    <property type="term" value="F:ribonucleoside triphosphate phosphatase activity"/>
    <property type="evidence" value="ECO:0007669"/>
    <property type="project" value="InterPro"/>
</dbReference>
<dbReference type="GO" id="GO:0046872">
    <property type="term" value="F:metal ion binding"/>
    <property type="evidence" value="ECO:0007669"/>
    <property type="project" value="UniProtKB-KW"/>
</dbReference>
<feature type="binding site" evidence="10">
    <location>
        <begin position="8"/>
        <end position="13"/>
    </location>
    <ligand>
        <name>substrate</name>
    </ligand>
</feature>
<evidence type="ECO:0000256" key="3">
    <source>
        <dbReference type="ARBA" id="ARBA00022723"/>
    </source>
</evidence>
<keyword evidence="5 10" id="KW-0378">Hydrolase</keyword>
<dbReference type="EC" id="3.6.1.66" evidence="10"/>
<evidence type="ECO:0000256" key="11">
    <source>
        <dbReference type="RuleBase" id="RU003781"/>
    </source>
</evidence>
<dbReference type="OrthoDB" id="9807456at2"/>
<dbReference type="AlphaFoldDB" id="A0P4U4"/>
<dbReference type="HAMAP" id="MF_01405">
    <property type="entry name" value="Non_canon_purine_NTPase"/>
    <property type="match status" value="1"/>
</dbReference>
<feature type="binding site" evidence="10">
    <location>
        <position position="69"/>
    </location>
    <ligand>
        <name>Mg(2+)</name>
        <dbReference type="ChEBI" id="CHEBI:18420"/>
    </ligand>
</feature>
<feature type="binding site" evidence="10">
    <location>
        <position position="175"/>
    </location>
    <ligand>
        <name>substrate</name>
    </ligand>
</feature>
<feature type="binding site" evidence="10">
    <location>
        <begin position="152"/>
        <end position="155"/>
    </location>
    <ligand>
        <name>substrate</name>
    </ligand>
</feature>
<dbReference type="GO" id="GO:0009117">
    <property type="term" value="P:nucleotide metabolic process"/>
    <property type="evidence" value="ECO:0007669"/>
    <property type="project" value="UniProtKB-KW"/>
</dbReference>
<keyword evidence="7 10" id="KW-0546">Nucleotide metabolism</keyword>
<keyword evidence="6 10" id="KW-0460">Magnesium</keyword>
<comment type="function">
    <text evidence="10">Pyrophosphatase that catalyzes the hydrolysis of nucleoside triphosphates to their monophosphate derivatives, with a high preference for the non-canonical purine nucleotides XTP (xanthosine triphosphate), dITP (deoxyinosine triphosphate) and ITP. Seems to function as a house-cleaning enzyme that removes non-canonical purine nucleotides from the nucleotide pool, thus preventing their incorporation into DNA/RNA and avoiding chromosomal lesions.</text>
</comment>
<feature type="binding site" evidence="10">
    <location>
        <position position="70"/>
    </location>
    <ligand>
        <name>substrate</name>
    </ligand>
</feature>
<dbReference type="GO" id="GO:0000166">
    <property type="term" value="F:nucleotide binding"/>
    <property type="evidence" value="ECO:0007669"/>
    <property type="project" value="UniProtKB-KW"/>
</dbReference>
<dbReference type="GO" id="GO:0036222">
    <property type="term" value="F:XTP diphosphatase activity"/>
    <property type="evidence" value="ECO:0007669"/>
    <property type="project" value="UniProtKB-UniRule"/>
</dbReference>
<name>A0P4U4_9PROT</name>
<evidence type="ECO:0000256" key="9">
    <source>
        <dbReference type="ARBA" id="ARBA00052017"/>
    </source>
</evidence>
<dbReference type="NCBIfam" id="TIGR00042">
    <property type="entry name" value="RdgB/HAM1 family non-canonical purine NTP pyrophosphatase"/>
    <property type="match status" value="1"/>
</dbReference>
<dbReference type="Pfam" id="PF01725">
    <property type="entry name" value="Ham1p_like"/>
    <property type="match status" value="1"/>
</dbReference>
<keyword evidence="4 10" id="KW-0547">Nucleotide-binding</keyword>
<comment type="caution">
    <text evidence="10">Lacks conserved residue(s) required for the propagation of feature annotation.</text>
</comment>
<dbReference type="EMBL" id="AAUX01000001">
    <property type="protein sequence ID" value="EAV46554.1"/>
    <property type="molecule type" value="Genomic_DNA"/>
</dbReference>
<evidence type="ECO:0000256" key="8">
    <source>
        <dbReference type="ARBA" id="ARBA00051875"/>
    </source>
</evidence>
<evidence type="ECO:0000256" key="1">
    <source>
        <dbReference type="ARBA" id="ARBA00008023"/>
    </source>
</evidence>
<dbReference type="FunFam" id="3.90.950.10:FF:000001">
    <property type="entry name" value="dITP/XTP pyrophosphatase"/>
    <property type="match status" value="1"/>
</dbReference>
<evidence type="ECO:0000256" key="6">
    <source>
        <dbReference type="ARBA" id="ARBA00022842"/>
    </source>
</evidence>
<dbReference type="GO" id="GO:0009146">
    <property type="term" value="P:purine nucleoside triphosphate catabolic process"/>
    <property type="evidence" value="ECO:0007669"/>
    <property type="project" value="UniProtKB-UniRule"/>
</dbReference>
<dbReference type="PANTHER" id="PTHR11067">
    <property type="entry name" value="INOSINE TRIPHOSPHATE PYROPHOSPHATASE/HAM1 PROTEIN"/>
    <property type="match status" value="1"/>
</dbReference>
<dbReference type="InterPro" id="IPR002637">
    <property type="entry name" value="RdgB/HAM1"/>
</dbReference>
<comment type="catalytic activity">
    <reaction evidence="10">
        <text>ITP + H2O = IMP + diphosphate + H(+)</text>
        <dbReference type="Rhea" id="RHEA:29399"/>
        <dbReference type="ChEBI" id="CHEBI:15377"/>
        <dbReference type="ChEBI" id="CHEBI:15378"/>
        <dbReference type="ChEBI" id="CHEBI:33019"/>
        <dbReference type="ChEBI" id="CHEBI:58053"/>
        <dbReference type="ChEBI" id="CHEBI:61402"/>
        <dbReference type="EC" id="3.6.1.66"/>
    </reaction>
</comment>
<dbReference type="GO" id="GO:0005829">
    <property type="term" value="C:cytosol"/>
    <property type="evidence" value="ECO:0007669"/>
    <property type="project" value="TreeGrafter"/>
</dbReference>
<comment type="subunit">
    <text evidence="2 10">Homodimer.</text>
</comment>
<feature type="active site" description="Proton acceptor" evidence="10">
    <location>
        <position position="69"/>
    </location>
</feature>
<comment type="catalytic activity">
    <reaction evidence="8 10">
        <text>dITP + H2O = dIMP + diphosphate + H(+)</text>
        <dbReference type="Rhea" id="RHEA:28342"/>
        <dbReference type="ChEBI" id="CHEBI:15377"/>
        <dbReference type="ChEBI" id="CHEBI:15378"/>
        <dbReference type="ChEBI" id="CHEBI:33019"/>
        <dbReference type="ChEBI" id="CHEBI:61194"/>
        <dbReference type="ChEBI" id="CHEBI:61382"/>
        <dbReference type="EC" id="3.6.1.66"/>
    </reaction>
</comment>
<feature type="binding site" evidence="10">
    <location>
        <begin position="180"/>
        <end position="181"/>
    </location>
    <ligand>
        <name>substrate</name>
    </ligand>
</feature>
<dbReference type="InterPro" id="IPR020922">
    <property type="entry name" value="dITP/XTP_pyrophosphatase"/>
</dbReference>
<comment type="cofactor">
    <cofactor evidence="10">
        <name>Mg(2+)</name>
        <dbReference type="ChEBI" id="CHEBI:18420"/>
    </cofactor>
    <text evidence="10">Binds 1 Mg(2+) ion per subunit.</text>
</comment>
<dbReference type="Proteomes" id="UP000054262">
    <property type="component" value="Unassembled WGS sequence"/>
</dbReference>
<comment type="caution">
    <text evidence="12">The sequence shown here is derived from an EMBL/GenBank/DDBJ whole genome shotgun (WGS) entry which is preliminary data.</text>
</comment>
<evidence type="ECO:0000256" key="7">
    <source>
        <dbReference type="ARBA" id="ARBA00023080"/>
    </source>
</evidence>
<comment type="similarity">
    <text evidence="1 10 11">Belongs to the HAM1 NTPase family.</text>
</comment>
<evidence type="ECO:0000313" key="12">
    <source>
        <dbReference type="EMBL" id="EAV46554.1"/>
    </source>
</evidence>
<sequence>MQKIIIATNNDKKLNEIKSLMHMSNINFCSLSDLNIDSCPEPFDTFIENALAKARHASKNTGLPAVADDSGICVDALEGKPGIRSARYASLTATDKENITKLLENLNGETNRKAHFYCSMVFVRHYLDPEPLITEGIWAGEILKSPQGSNGFGYDSIFLDFKTEKSSAELALDIKNRISHRAQALQKLTHKLKMIYD</sequence>
<protein>
    <recommendedName>
        <fullName evidence="10">dITP/XTP pyrophosphatase</fullName>
        <ecNumber evidence="10">3.6.1.66</ecNumber>
    </recommendedName>
    <alternativeName>
        <fullName evidence="10">Non-canonical purine NTP pyrophosphatase</fullName>
    </alternativeName>
    <alternativeName>
        <fullName evidence="10">Non-standard purine NTP pyrophosphatase</fullName>
    </alternativeName>
    <alternativeName>
        <fullName evidence="10">Nucleoside-triphosphate diphosphatase</fullName>
    </alternativeName>
    <alternativeName>
        <fullName evidence="10">Nucleoside-triphosphate pyrophosphatase</fullName>
        <shortName evidence="10">NTPase</shortName>
    </alternativeName>
</protein>
<comment type="catalytic activity">
    <reaction evidence="9 10">
        <text>XTP + H2O = XMP + diphosphate + H(+)</text>
        <dbReference type="Rhea" id="RHEA:28610"/>
        <dbReference type="ChEBI" id="CHEBI:15377"/>
        <dbReference type="ChEBI" id="CHEBI:15378"/>
        <dbReference type="ChEBI" id="CHEBI:33019"/>
        <dbReference type="ChEBI" id="CHEBI:57464"/>
        <dbReference type="ChEBI" id="CHEBI:61314"/>
        <dbReference type="EC" id="3.6.1.66"/>
    </reaction>
</comment>
<dbReference type="CDD" id="cd00515">
    <property type="entry name" value="HAM1"/>
    <property type="match status" value="1"/>
</dbReference>
<evidence type="ECO:0000256" key="2">
    <source>
        <dbReference type="ARBA" id="ARBA00011738"/>
    </source>
</evidence>
<proteinExistence type="inferred from homology"/>
<dbReference type="GO" id="GO:0036220">
    <property type="term" value="F:ITP diphosphatase activity"/>
    <property type="evidence" value="ECO:0007669"/>
    <property type="project" value="UniProtKB-UniRule"/>
</dbReference>
<dbReference type="SUPFAM" id="SSF52972">
    <property type="entry name" value="ITPase-like"/>
    <property type="match status" value="1"/>
</dbReference>
<accession>A0P4U4</accession>
<evidence type="ECO:0000313" key="13">
    <source>
        <dbReference type="Proteomes" id="UP000054262"/>
    </source>
</evidence>
<dbReference type="GO" id="GO:0035870">
    <property type="term" value="F:dITP diphosphatase activity"/>
    <property type="evidence" value="ECO:0007669"/>
    <property type="project" value="UniProtKB-UniRule"/>
</dbReference>
<dbReference type="Gene3D" id="3.90.950.10">
    <property type="match status" value="1"/>
</dbReference>
<keyword evidence="3 10" id="KW-0479">Metal-binding</keyword>